<protein>
    <submittedName>
        <fullName evidence="1">Uncharacterized protein</fullName>
    </submittedName>
</protein>
<organism evidence="1 2">
    <name type="scientific">Phototrophicus methaneseepsis</name>
    <dbReference type="NCBI Taxonomy" id="2710758"/>
    <lineage>
        <taxon>Bacteria</taxon>
        <taxon>Bacillati</taxon>
        <taxon>Chloroflexota</taxon>
        <taxon>Candidatus Thermofontia</taxon>
        <taxon>Phototrophicales</taxon>
        <taxon>Phototrophicaceae</taxon>
        <taxon>Phototrophicus</taxon>
    </lineage>
</organism>
<keyword evidence="2" id="KW-1185">Reference proteome</keyword>
<accession>A0A7S8IEH1</accession>
<reference evidence="1 2" key="1">
    <citation type="submission" date="2020-02" db="EMBL/GenBank/DDBJ databases">
        <authorList>
            <person name="Zheng R.K."/>
            <person name="Sun C.M."/>
        </authorList>
    </citation>
    <scope>NUCLEOTIDE SEQUENCE [LARGE SCALE GENOMIC DNA]</scope>
    <source>
        <strain evidence="2">rifampicinis</strain>
    </source>
</reference>
<dbReference type="AlphaFoldDB" id="A0A7S8IEH1"/>
<dbReference type="KEGG" id="pmet:G4Y79_23265"/>
<proteinExistence type="predicted"/>
<dbReference type="EMBL" id="CP062983">
    <property type="protein sequence ID" value="QPC82572.1"/>
    <property type="molecule type" value="Genomic_DNA"/>
</dbReference>
<sequence>MVLGLVCFVLFMVMVCVLALIFVSFDAPSGAKKVLTQHFPAVRKINTTTIETVDETGQKQQWQRLG</sequence>
<evidence type="ECO:0000313" key="1">
    <source>
        <dbReference type="EMBL" id="QPC82572.1"/>
    </source>
</evidence>
<name>A0A7S8IEH1_9CHLR</name>
<dbReference type="RefSeq" id="WP_195170641.1">
    <property type="nucleotide sequence ID" value="NZ_CP062983.1"/>
</dbReference>
<gene>
    <name evidence="1" type="ORF">G4Y79_23265</name>
</gene>
<dbReference type="Proteomes" id="UP000594468">
    <property type="component" value="Chromosome"/>
</dbReference>
<evidence type="ECO:0000313" key="2">
    <source>
        <dbReference type="Proteomes" id="UP000594468"/>
    </source>
</evidence>